<dbReference type="AlphaFoldDB" id="A0A150FRT6"/>
<proteinExistence type="predicted"/>
<dbReference type="Proteomes" id="UP000092605">
    <property type="component" value="Unassembled WGS sequence"/>
</dbReference>
<dbReference type="EMBL" id="LSFY01000001">
    <property type="protein sequence ID" value="KXZ39925.1"/>
    <property type="molecule type" value="Genomic_DNA"/>
</dbReference>
<reference evidence="1 3" key="1">
    <citation type="submission" date="2016-02" db="EMBL/GenBank/DDBJ databases">
        <title>Draft genome sequence for Clostridium paradoxum JW-YL-7.</title>
        <authorList>
            <person name="Utturkar S.M."/>
            <person name="Lancaster A."/>
            <person name="Poole F.L."/>
            <person name="Adams M.W."/>
            <person name="Brown S.D."/>
        </authorList>
    </citation>
    <scope>NUCLEOTIDE SEQUENCE [LARGE SCALE GENOMIC DNA]</scope>
    <source>
        <strain evidence="1 3">JW-YL-7</strain>
    </source>
</reference>
<keyword evidence="4" id="KW-1185">Reference proteome</keyword>
<evidence type="ECO:0000313" key="2">
    <source>
        <dbReference type="EMBL" id="SHK77093.1"/>
    </source>
</evidence>
<dbReference type="PATRIC" id="fig|1121328.3.peg.1007"/>
<sequence length="81" mass="8975">MGNLSNLNKDLEVLLGSELFKLLFNCDGIKFCHLNIIINLLVKANIPFSLTFSQGTRTSSKALYLKINITPNVTLSFSISI</sequence>
<evidence type="ECO:0000313" key="3">
    <source>
        <dbReference type="Proteomes" id="UP000092605"/>
    </source>
</evidence>
<accession>A0A150FRT6</accession>
<evidence type="ECO:0000313" key="1">
    <source>
        <dbReference type="EMBL" id="KXZ39925.1"/>
    </source>
</evidence>
<protein>
    <submittedName>
        <fullName evidence="1">Uncharacterized protein</fullName>
    </submittedName>
</protein>
<dbReference type="Proteomes" id="UP000323392">
    <property type="component" value="Unassembled WGS sequence"/>
</dbReference>
<gene>
    <name evidence="1" type="ORF">JWYL7_1000</name>
    <name evidence="2" type="ORF">SAMN05661008_00853</name>
</gene>
<evidence type="ECO:0000313" key="4">
    <source>
        <dbReference type="Proteomes" id="UP000323392"/>
    </source>
</evidence>
<organism evidence="1 3">
    <name type="scientific">Alkalithermobacter thermoalcaliphilus JW-YL-7 = DSM 7308</name>
    <dbReference type="NCBI Taxonomy" id="1121328"/>
    <lineage>
        <taxon>Bacteria</taxon>
        <taxon>Bacillati</taxon>
        <taxon>Bacillota</taxon>
        <taxon>Clostridia</taxon>
        <taxon>Peptostreptococcales</taxon>
        <taxon>Tepidibacteraceae</taxon>
        <taxon>Alkalithermobacter</taxon>
    </lineage>
</organism>
<reference evidence="2 4" key="2">
    <citation type="submission" date="2016-11" db="EMBL/GenBank/DDBJ databases">
        <authorList>
            <person name="Varghese N."/>
            <person name="Submissions S."/>
        </authorList>
    </citation>
    <scope>NUCLEOTIDE SEQUENCE [LARGE SCALE GENOMIC DNA]</scope>
    <source>
        <strain evidence="2 4">DSM 7308</strain>
    </source>
</reference>
<dbReference type="EMBL" id="FRBG01000005">
    <property type="protein sequence ID" value="SHK77093.1"/>
    <property type="molecule type" value="Genomic_DNA"/>
</dbReference>
<comment type="caution">
    <text evidence="1">The sequence shown here is derived from an EMBL/GenBank/DDBJ whole genome shotgun (WGS) entry which is preliminary data.</text>
</comment>
<name>A0A150FRT6_CLOPD</name>